<keyword evidence="4" id="KW-1185">Reference proteome</keyword>
<reference evidence="3 4" key="1">
    <citation type="submission" date="2020-06" db="EMBL/GenBank/DDBJ databases">
        <authorList>
            <person name="Li R."/>
            <person name="Bekaert M."/>
        </authorList>
    </citation>
    <scope>NUCLEOTIDE SEQUENCE [LARGE SCALE GENOMIC DNA]</scope>
    <source>
        <strain evidence="4">wild</strain>
    </source>
</reference>
<proteinExistence type="predicted"/>
<dbReference type="GO" id="GO:0003676">
    <property type="term" value="F:nucleic acid binding"/>
    <property type="evidence" value="ECO:0007669"/>
    <property type="project" value="InterPro"/>
</dbReference>
<evidence type="ECO:0000259" key="2">
    <source>
        <dbReference type="PROSITE" id="PS50158"/>
    </source>
</evidence>
<dbReference type="SUPFAM" id="SSF57756">
    <property type="entry name" value="Retrovirus zinc finger-like domains"/>
    <property type="match status" value="1"/>
</dbReference>
<dbReference type="EMBL" id="CACVKT020008919">
    <property type="protein sequence ID" value="CAC5418471.1"/>
    <property type="molecule type" value="Genomic_DNA"/>
</dbReference>
<evidence type="ECO:0000313" key="4">
    <source>
        <dbReference type="Proteomes" id="UP000507470"/>
    </source>
</evidence>
<gene>
    <name evidence="3" type="ORF">MCOR_50905</name>
</gene>
<dbReference type="PROSITE" id="PS50158">
    <property type="entry name" value="ZF_CCHC"/>
    <property type="match status" value="1"/>
</dbReference>
<evidence type="ECO:0000256" key="1">
    <source>
        <dbReference type="PROSITE-ProRule" id="PRU00047"/>
    </source>
</evidence>
<feature type="domain" description="CCHC-type" evidence="2">
    <location>
        <begin position="152"/>
        <end position="167"/>
    </location>
</feature>
<name>A0A6J8EHH0_MYTCO</name>
<keyword evidence="1" id="KW-0863">Zinc-finger</keyword>
<organism evidence="3 4">
    <name type="scientific">Mytilus coruscus</name>
    <name type="common">Sea mussel</name>
    <dbReference type="NCBI Taxonomy" id="42192"/>
    <lineage>
        <taxon>Eukaryota</taxon>
        <taxon>Metazoa</taxon>
        <taxon>Spiralia</taxon>
        <taxon>Lophotrochozoa</taxon>
        <taxon>Mollusca</taxon>
        <taxon>Bivalvia</taxon>
        <taxon>Autobranchia</taxon>
        <taxon>Pteriomorphia</taxon>
        <taxon>Mytilida</taxon>
        <taxon>Mytiloidea</taxon>
        <taxon>Mytilidae</taxon>
        <taxon>Mytilinae</taxon>
        <taxon>Mytilus</taxon>
    </lineage>
</organism>
<accession>A0A6J8EHH0</accession>
<dbReference type="AlphaFoldDB" id="A0A6J8EHH0"/>
<protein>
    <recommendedName>
        <fullName evidence="2">CCHC-type domain-containing protein</fullName>
    </recommendedName>
</protein>
<dbReference type="OrthoDB" id="10065209at2759"/>
<keyword evidence="1" id="KW-0479">Metal-binding</keyword>
<dbReference type="Proteomes" id="UP000507470">
    <property type="component" value="Unassembled WGS sequence"/>
</dbReference>
<dbReference type="InterPro" id="IPR001878">
    <property type="entry name" value="Znf_CCHC"/>
</dbReference>
<evidence type="ECO:0000313" key="3">
    <source>
        <dbReference type="EMBL" id="CAC5418471.1"/>
    </source>
</evidence>
<keyword evidence="1" id="KW-0862">Zinc</keyword>
<dbReference type="GO" id="GO:0008270">
    <property type="term" value="F:zinc ion binding"/>
    <property type="evidence" value="ECO:0007669"/>
    <property type="project" value="UniProtKB-KW"/>
</dbReference>
<sequence length="184" mass="21423">MLQQRFYAYHQQEKDLISWSLNMVELYDKIIQHDASFAACRDAALKGRFAESVKDEGLRRELCRLNIESPALKFFELRDRAVHWLGRLVADKKSTINQEVQSASLEAGNSTSDLLEVVKRQEAMIEKQQQQIDSILSKSGKTTNKYRKPLQCWTCSSTNHINRNCPQRMEMENYLEEGDYTLNE</sequence>
<dbReference type="InterPro" id="IPR036875">
    <property type="entry name" value="Znf_CCHC_sf"/>
</dbReference>